<feature type="domain" description="PLD phosphodiesterase" evidence="2">
    <location>
        <begin position="420"/>
        <end position="447"/>
    </location>
</feature>
<dbReference type="PROSITE" id="PS51257">
    <property type="entry name" value="PROKAR_LIPOPROTEIN"/>
    <property type="match status" value="1"/>
</dbReference>
<evidence type="ECO:0000256" key="1">
    <source>
        <dbReference type="SAM" id="SignalP"/>
    </source>
</evidence>
<gene>
    <name evidence="3" type="ORF">LVJ82_10920</name>
</gene>
<name>A0ABY4DY40_9NEIS</name>
<feature type="domain" description="PLD phosphodiesterase" evidence="2">
    <location>
        <begin position="179"/>
        <end position="206"/>
    </location>
</feature>
<evidence type="ECO:0000313" key="3">
    <source>
        <dbReference type="EMBL" id="UOO88003.1"/>
    </source>
</evidence>
<reference evidence="3 4" key="1">
    <citation type="journal article" date="2022" name="Res Sq">
        <title>Evolution of multicellular longitudinally dividing oral cavity symbionts (Neisseriaceae).</title>
        <authorList>
            <person name="Nyongesa S."/>
            <person name="Weber P."/>
            <person name="Bernet E."/>
            <person name="Pullido F."/>
            <person name="Nieckarz M."/>
            <person name="Delaby M."/>
            <person name="Nieves C."/>
            <person name="Viehboeck T."/>
            <person name="Krause N."/>
            <person name="Rivera-Millot A."/>
            <person name="Nakamura A."/>
            <person name="Vischer N."/>
            <person name="VanNieuwenhze M."/>
            <person name="Brun Y."/>
            <person name="Cava F."/>
            <person name="Bulgheresi S."/>
            <person name="Veyrier F."/>
        </authorList>
    </citation>
    <scope>NUCLEOTIDE SEQUENCE [LARGE SCALE GENOMIC DNA]</scope>
    <source>
        <strain evidence="3 4">SN4</strain>
    </source>
</reference>
<dbReference type="SUPFAM" id="SSF56024">
    <property type="entry name" value="Phospholipase D/nuclease"/>
    <property type="match status" value="2"/>
</dbReference>
<protein>
    <submittedName>
        <fullName evidence="3">Phospholipase D family protein</fullName>
    </submittedName>
</protein>
<dbReference type="Pfam" id="PF13091">
    <property type="entry name" value="PLDc_2"/>
    <property type="match status" value="2"/>
</dbReference>
<proteinExistence type="predicted"/>
<evidence type="ECO:0000259" key="2">
    <source>
        <dbReference type="PROSITE" id="PS50035"/>
    </source>
</evidence>
<dbReference type="CDD" id="cd09111">
    <property type="entry name" value="PLDc_ymdC_like_1"/>
    <property type="match status" value="1"/>
</dbReference>
<feature type="signal peptide" evidence="1">
    <location>
        <begin position="1"/>
        <end position="34"/>
    </location>
</feature>
<dbReference type="SMART" id="SM00155">
    <property type="entry name" value="PLDc"/>
    <property type="match status" value="2"/>
</dbReference>
<dbReference type="PANTHER" id="PTHR21248:SF12">
    <property type="entry name" value="CARDIOLIPIN SYNTHASE C"/>
    <property type="match status" value="1"/>
</dbReference>
<accession>A0ABY4DY40</accession>
<dbReference type="PANTHER" id="PTHR21248">
    <property type="entry name" value="CARDIOLIPIN SYNTHASE"/>
    <property type="match status" value="1"/>
</dbReference>
<dbReference type="PROSITE" id="PS50035">
    <property type="entry name" value="PLD"/>
    <property type="match status" value="2"/>
</dbReference>
<dbReference type="EMBL" id="CP091511">
    <property type="protein sequence ID" value="UOO88003.1"/>
    <property type="molecule type" value="Genomic_DNA"/>
</dbReference>
<dbReference type="CDD" id="cd09113">
    <property type="entry name" value="PLDc_ymdC_like_2"/>
    <property type="match status" value="1"/>
</dbReference>
<dbReference type="InterPro" id="IPR025202">
    <property type="entry name" value="PLD-like_dom"/>
</dbReference>
<sequence length="529" mass="59432">MIVMFKSLCLFLRSCRVRSLPLPLLLACSVLLSACATLPPAEPVTEPVVRITETNNELARVVSALRANRDNLTGIYPLSDSHDSFAARASLIQAAEHTLDLQYYIWHNDASGQLLAHGLMQAADRGVKVRLLLDDNNTNGLDALMLRLDAHPNIQVRLFNPFVNRKFRFLGYLTEFNRLNHRMHNKAFIVDQQAAILGGRNIGDEYFGNGDGVMFMDLDVLAVGKVTEDVSADFERYWRSPSSYALAQIVGKKKVHDPKDKLKPEERAKRQQDRQTYLQKIKESDFANELQQQRLPLMWSQAKLVSDDPAKALGKRGDVDRHIVDELSQELGEPKQSFLIVSPYFVPTKTGTHELIQLANSGIDITILTNSLAATDVAPVHSGYAKYRKPLLRAGINLYELKPTVNKPVIFKDRGLTGSSGSSLHAKTIAVDNDILFIGSFNMDPRSANLNTENGVVIHNAELTRHFKQTLLSNVPINAYEVQLDDQQRLVWLEHSDSGVTVYHHEPKTSWLKRAVVKFLSWLPLEPML</sequence>
<evidence type="ECO:0000313" key="4">
    <source>
        <dbReference type="Proteomes" id="UP000832011"/>
    </source>
</evidence>
<dbReference type="InterPro" id="IPR001736">
    <property type="entry name" value="PLipase_D/transphosphatidylase"/>
</dbReference>
<organism evidence="3 4">
    <name type="scientific">Vitreoscilla massiliensis</name>
    <dbReference type="NCBI Taxonomy" id="1689272"/>
    <lineage>
        <taxon>Bacteria</taxon>
        <taxon>Pseudomonadati</taxon>
        <taxon>Pseudomonadota</taxon>
        <taxon>Betaproteobacteria</taxon>
        <taxon>Neisseriales</taxon>
        <taxon>Neisseriaceae</taxon>
        <taxon>Vitreoscilla</taxon>
    </lineage>
</organism>
<feature type="chain" id="PRO_5045542891" evidence="1">
    <location>
        <begin position="35"/>
        <end position="529"/>
    </location>
</feature>
<dbReference type="RefSeq" id="WP_082625633.1">
    <property type="nucleotide sequence ID" value="NZ_CABKVG010000009.1"/>
</dbReference>
<keyword evidence="4" id="KW-1185">Reference proteome</keyword>
<keyword evidence="1" id="KW-0732">Signal</keyword>
<dbReference type="Proteomes" id="UP000832011">
    <property type="component" value="Chromosome"/>
</dbReference>
<dbReference type="Gene3D" id="3.30.870.10">
    <property type="entry name" value="Endonuclease Chain A"/>
    <property type="match status" value="2"/>
</dbReference>